<evidence type="ECO:0000313" key="2">
    <source>
        <dbReference type="Proteomes" id="UP000078390"/>
    </source>
</evidence>
<dbReference type="STRING" id="999894.TDIS_1950"/>
<dbReference type="Proteomes" id="UP000078390">
    <property type="component" value="Unassembled WGS sequence"/>
</dbReference>
<evidence type="ECO:0000313" key="1">
    <source>
        <dbReference type="EMBL" id="OAQ19951.1"/>
    </source>
</evidence>
<reference evidence="1 2" key="1">
    <citation type="submission" date="2016-04" db="EMBL/GenBank/DDBJ databases">
        <title>Genome analysis of Thermosulfurimonas dismutans, the first thermophilic sulfur-disproportionating bacterium of the phylum Thermodesulfobacteria.</title>
        <authorList>
            <person name="Mardanov A.V."/>
            <person name="Beletsky A.V."/>
            <person name="Kadnikov V.V."/>
            <person name="Slobodkin A.I."/>
            <person name="Ravin N.V."/>
        </authorList>
    </citation>
    <scope>NUCLEOTIDE SEQUENCE [LARGE SCALE GENOMIC DNA]</scope>
    <source>
        <strain evidence="1 2">S95</strain>
    </source>
</reference>
<comment type="caution">
    <text evidence="1">The sequence shown here is derived from an EMBL/GenBank/DDBJ whole genome shotgun (WGS) entry which is preliminary data.</text>
</comment>
<protein>
    <submittedName>
        <fullName evidence="1">Uncharacterized protein</fullName>
    </submittedName>
</protein>
<proteinExistence type="predicted"/>
<accession>A0A179D2B4</accession>
<dbReference type="AlphaFoldDB" id="A0A179D2B4"/>
<sequence>MKRRIKKLDPRASWPRPVSDEERAHILGYLEERFGFSPTLFEPYLFLATAKNYWLFTRTEHFEALQSLRVQTAGLLFLRKVSGYLKPTSAALQRFGRFATRNIVILDRLTLDRLRLEKKIPFSAELEPGYVILKCEEDFWGCALYISGKLISYLP</sequence>
<gene>
    <name evidence="1" type="ORF">TDIS_1950</name>
</gene>
<keyword evidence="2" id="KW-1185">Reference proteome</keyword>
<dbReference type="OrthoDB" id="9788830at2"/>
<dbReference type="EMBL" id="LWLG01000019">
    <property type="protein sequence ID" value="OAQ19951.1"/>
    <property type="molecule type" value="Genomic_DNA"/>
</dbReference>
<dbReference type="RefSeq" id="WP_068671689.1">
    <property type="nucleotide sequence ID" value="NZ_LWLG01000019.1"/>
</dbReference>
<organism evidence="1 2">
    <name type="scientific">Thermosulfurimonas dismutans</name>
    <dbReference type="NCBI Taxonomy" id="999894"/>
    <lineage>
        <taxon>Bacteria</taxon>
        <taxon>Pseudomonadati</taxon>
        <taxon>Thermodesulfobacteriota</taxon>
        <taxon>Thermodesulfobacteria</taxon>
        <taxon>Thermodesulfobacteriales</taxon>
        <taxon>Thermodesulfobacteriaceae</taxon>
        <taxon>Thermosulfurimonas</taxon>
    </lineage>
</organism>
<name>A0A179D2B4_9BACT</name>